<evidence type="ECO:0000313" key="2">
    <source>
        <dbReference type="Proteomes" id="UP001437256"/>
    </source>
</evidence>
<reference evidence="1 2" key="1">
    <citation type="submission" date="2024-05" db="EMBL/GenBank/DDBJ databases">
        <title>A draft genome resource for the thread blight pathogen Marasmius tenuissimus strain MS-2.</title>
        <authorList>
            <person name="Yulfo-Soto G.E."/>
            <person name="Baruah I.K."/>
            <person name="Amoako-Attah I."/>
            <person name="Bukari Y."/>
            <person name="Meinhardt L.W."/>
            <person name="Bailey B.A."/>
            <person name="Cohen S.P."/>
        </authorList>
    </citation>
    <scope>NUCLEOTIDE SEQUENCE [LARGE SCALE GENOMIC DNA]</scope>
    <source>
        <strain evidence="1 2">MS-2</strain>
    </source>
</reference>
<protein>
    <submittedName>
        <fullName evidence="1">Uncharacterized protein</fullName>
    </submittedName>
</protein>
<organism evidence="1 2">
    <name type="scientific">Marasmius tenuissimus</name>
    <dbReference type="NCBI Taxonomy" id="585030"/>
    <lineage>
        <taxon>Eukaryota</taxon>
        <taxon>Fungi</taxon>
        <taxon>Dikarya</taxon>
        <taxon>Basidiomycota</taxon>
        <taxon>Agaricomycotina</taxon>
        <taxon>Agaricomycetes</taxon>
        <taxon>Agaricomycetidae</taxon>
        <taxon>Agaricales</taxon>
        <taxon>Marasmiineae</taxon>
        <taxon>Marasmiaceae</taxon>
        <taxon>Marasmius</taxon>
    </lineage>
</organism>
<name>A0ABR2ZHJ8_9AGAR</name>
<accession>A0ABR2ZHJ8</accession>
<sequence length="218" mass="24660">MFTQLPLIVSLHPLVYNLELLIFLTDRSLSAIPLLLGGSSVWHAELKELEGNSLAGENGDNTHARSANHGLSPLASVRGLRSFTLDLVHHEQFVPFLLGLPHDTLETLILPSLVRTFETSEDGLEALDRTIHQTLPALKTLKFGVDIHIECTNTSLWDAWKPAELSRDEFQTPVIKEGLFWETVEAIYDEIAYRLPLCNKEGRLKPLFKYFEVNRAEY</sequence>
<dbReference type="Proteomes" id="UP001437256">
    <property type="component" value="Unassembled WGS sequence"/>
</dbReference>
<keyword evidence="2" id="KW-1185">Reference proteome</keyword>
<evidence type="ECO:0000313" key="1">
    <source>
        <dbReference type="EMBL" id="KAL0061061.1"/>
    </source>
</evidence>
<dbReference type="EMBL" id="JBBXMP010000149">
    <property type="protein sequence ID" value="KAL0061061.1"/>
    <property type="molecule type" value="Genomic_DNA"/>
</dbReference>
<gene>
    <name evidence="1" type="ORF">AAF712_012123</name>
</gene>
<comment type="caution">
    <text evidence="1">The sequence shown here is derived from an EMBL/GenBank/DDBJ whole genome shotgun (WGS) entry which is preliminary data.</text>
</comment>
<proteinExistence type="predicted"/>